<proteinExistence type="predicted"/>
<evidence type="ECO:0000256" key="1">
    <source>
        <dbReference type="ARBA" id="ARBA00022441"/>
    </source>
</evidence>
<name>A0AAN8XCZ4_HALRR</name>
<dbReference type="InterPro" id="IPR006652">
    <property type="entry name" value="Kelch_1"/>
</dbReference>
<evidence type="ECO:0000313" key="2">
    <source>
        <dbReference type="EMBL" id="KAK7081047.1"/>
    </source>
</evidence>
<dbReference type="AlphaFoldDB" id="A0AAN8XCZ4"/>
<organism evidence="2 3">
    <name type="scientific">Halocaridina rubra</name>
    <name type="common">Hawaiian red shrimp</name>
    <dbReference type="NCBI Taxonomy" id="373956"/>
    <lineage>
        <taxon>Eukaryota</taxon>
        <taxon>Metazoa</taxon>
        <taxon>Ecdysozoa</taxon>
        <taxon>Arthropoda</taxon>
        <taxon>Crustacea</taxon>
        <taxon>Multicrustacea</taxon>
        <taxon>Malacostraca</taxon>
        <taxon>Eumalacostraca</taxon>
        <taxon>Eucarida</taxon>
        <taxon>Decapoda</taxon>
        <taxon>Pleocyemata</taxon>
        <taxon>Caridea</taxon>
        <taxon>Atyoidea</taxon>
        <taxon>Atyidae</taxon>
        <taxon>Halocaridina</taxon>
    </lineage>
</organism>
<dbReference type="Proteomes" id="UP001381693">
    <property type="component" value="Unassembled WGS sequence"/>
</dbReference>
<dbReference type="SUPFAM" id="SSF117281">
    <property type="entry name" value="Kelch motif"/>
    <property type="match status" value="1"/>
</dbReference>
<dbReference type="Gene3D" id="2.120.10.80">
    <property type="entry name" value="Kelch-type beta propeller"/>
    <property type="match status" value="1"/>
</dbReference>
<dbReference type="Pfam" id="PF01344">
    <property type="entry name" value="Kelch_1"/>
    <property type="match status" value="1"/>
</dbReference>
<protein>
    <submittedName>
        <fullName evidence="2">Uncharacterized protein</fullName>
    </submittedName>
</protein>
<keyword evidence="3" id="KW-1185">Reference proteome</keyword>
<dbReference type="EMBL" id="JAXCGZ010005717">
    <property type="protein sequence ID" value="KAK7081047.1"/>
    <property type="molecule type" value="Genomic_DNA"/>
</dbReference>
<accession>A0AAN8XCZ4</accession>
<sequence>MWSSVVGGSGGNIPSARHKHAVCGDQPNVYLLGGRHGNLPLKDFWVYDLERDK</sequence>
<comment type="caution">
    <text evidence="2">The sequence shown here is derived from an EMBL/GenBank/DDBJ whole genome shotgun (WGS) entry which is preliminary data.</text>
</comment>
<dbReference type="InterPro" id="IPR015915">
    <property type="entry name" value="Kelch-typ_b-propeller"/>
</dbReference>
<evidence type="ECO:0000313" key="3">
    <source>
        <dbReference type="Proteomes" id="UP001381693"/>
    </source>
</evidence>
<reference evidence="2 3" key="1">
    <citation type="submission" date="2023-11" db="EMBL/GenBank/DDBJ databases">
        <title>Halocaridina rubra genome assembly.</title>
        <authorList>
            <person name="Smith C."/>
        </authorList>
    </citation>
    <scope>NUCLEOTIDE SEQUENCE [LARGE SCALE GENOMIC DNA]</scope>
    <source>
        <strain evidence="2">EP-1</strain>
        <tissue evidence="2">Whole</tissue>
    </source>
</reference>
<keyword evidence="1" id="KW-0880">Kelch repeat</keyword>
<gene>
    <name evidence="2" type="ORF">SK128_002035</name>
</gene>